<dbReference type="Proteomes" id="UP000640725">
    <property type="component" value="Unassembled WGS sequence"/>
</dbReference>
<keyword evidence="2" id="KW-1185">Reference proteome</keyword>
<accession>A0ABR9U8U3</accession>
<sequence>MGNFYNFGKPKPERKFTFNKPIPTPKLTPKPELPFKEPEFKILDDFITYCSIFDPTISTQSGKLMDHAAVLFADELYNRDSKIINLFNEFSDIGCAIQEVEDCVLFICNAPFYFEKPKEYSLKIIEDRFSKKPKLNTSWEKLRKSQVHCFKTYAHFRGSVDNETFQRWLILKTPTKNIEYAESPEDMMGYGNTLPEADLEFHKSRIKTFTNSQRTINYFIDKKVPLTKQRMFDVCKKIDPLVNPNTVTFTYDECGFSYIESSHFKLSCQSKTHKFTLNVFGGDITWEIVRILEVDDRNYPVNLEFIGEAETLEEALDICESRYQECINNHEQLEMMVSFKQYEEIQEDLMMDAIEGEAFFNDLIEEFGEDIIPDRD</sequence>
<dbReference type="EMBL" id="JADEWU010000009">
    <property type="protein sequence ID" value="MBE9142863.1"/>
    <property type="molecule type" value="Genomic_DNA"/>
</dbReference>
<organism evidence="1 2">
    <name type="scientific">Planktothrix mougeotii LEGE 06226</name>
    <dbReference type="NCBI Taxonomy" id="1828728"/>
    <lineage>
        <taxon>Bacteria</taxon>
        <taxon>Bacillati</taxon>
        <taxon>Cyanobacteriota</taxon>
        <taxon>Cyanophyceae</taxon>
        <taxon>Oscillatoriophycideae</taxon>
        <taxon>Oscillatoriales</taxon>
        <taxon>Microcoleaceae</taxon>
        <taxon>Planktothrix</taxon>
    </lineage>
</organism>
<reference evidence="1 2" key="1">
    <citation type="submission" date="2020-10" db="EMBL/GenBank/DDBJ databases">
        <authorList>
            <person name="Castelo-Branco R."/>
            <person name="Eusebio N."/>
            <person name="Adriana R."/>
            <person name="Vieira A."/>
            <person name="Brugerolle De Fraissinette N."/>
            <person name="Rezende De Castro R."/>
            <person name="Schneider M.P."/>
            <person name="Vasconcelos V."/>
            <person name="Leao P.N."/>
        </authorList>
    </citation>
    <scope>NUCLEOTIDE SEQUENCE [LARGE SCALE GENOMIC DNA]</scope>
    <source>
        <strain evidence="1 2">LEGE 06226</strain>
    </source>
</reference>
<name>A0ABR9U8U3_9CYAN</name>
<evidence type="ECO:0000313" key="1">
    <source>
        <dbReference type="EMBL" id="MBE9142863.1"/>
    </source>
</evidence>
<evidence type="ECO:0000313" key="2">
    <source>
        <dbReference type="Proteomes" id="UP000640725"/>
    </source>
</evidence>
<dbReference type="RefSeq" id="WP_193868496.1">
    <property type="nucleotide sequence ID" value="NZ_JADEWU010000009.1"/>
</dbReference>
<comment type="caution">
    <text evidence="1">The sequence shown here is derived from an EMBL/GenBank/DDBJ whole genome shotgun (WGS) entry which is preliminary data.</text>
</comment>
<protein>
    <submittedName>
        <fullName evidence="1">Uncharacterized protein</fullName>
    </submittedName>
</protein>
<proteinExistence type="predicted"/>
<gene>
    <name evidence="1" type="ORF">IQ236_06450</name>
</gene>